<feature type="transmembrane region" description="Helical" evidence="1">
    <location>
        <begin position="189"/>
        <end position="209"/>
    </location>
</feature>
<comment type="caution">
    <text evidence="2">The sequence shown here is derived from an EMBL/GenBank/DDBJ whole genome shotgun (WGS) entry which is preliminary data.</text>
</comment>
<keyword evidence="3" id="KW-1185">Reference proteome</keyword>
<dbReference type="PIRSF" id="PIRSF009160">
    <property type="entry name" value="UCP009160"/>
    <property type="match status" value="1"/>
</dbReference>
<sequence>MNKLGFLLLAMGVTTVYSWNQAVKGENVMPLILAGVGGGLVLAIIMMFKKEWSPFLAPVYALMEGLFVGAVSAYYDFAAPGLPMQAVALTLIVALVMFLIYRYRIIRVTGRFRMVITIATAALGIFYLIQWITYLAMGSPIASFTNASTPLGIGFSILVVGLASFNLLLNFDTIEKGVEVRAAKYMEWYSAFGLLVTLVWLYLEILRLLSKLRD</sequence>
<keyword evidence="1" id="KW-0472">Membrane</keyword>
<keyword evidence="1" id="KW-0812">Transmembrane</keyword>
<accession>A0ABS9KXK0</accession>
<evidence type="ECO:0000313" key="2">
    <source>
        <dbReference type="EMBL" id="MCG2617048.1"/>
    </source>
</evidence>
<evidence type="ECO:0000313" key="3">
    <source>
        <dbReference type="Proteomes" id="UP001165367"/>
    </source>
</evidence>
<feature type="transmembrane region" description="Helical" evidence="1">
    <location>
        <begin position="28"/>
        <end position="48"/>
    </location>
</feature>
<name>A0ABS9KXK0_9BACT</name>
<feature type="transmembrane region" description="Helical" evidence="1">
    <location>
        <begin position="149"/>
        <end position="169"/>
    </location>
</feature>
<dbReference type="PANTHER" id="PTHR41282">
    <property type="entry name" value="CONSERVED TRANSMEMBRANE PROTEIN-RELATED"/>
    <property type="match status" value="1"/>
</dbReference>
<proteinExistence type="predicted"/>
<feature type="transmembrane region" description="Helical" evidence="1">
    <location>
        <begin position="55"/>
        <end position="75"/>
    </location>
</feature>
<gene>
    <name evidence="2" type="ORF">LZZ85_22320</name>
</gene>
<dbReference type="InterPro" id="IPR010539">
    <property type="entry name" value="BaxI_1-like"/>
</dbReference>
<dbReference type="PANTHER" id="PTHR41282:SF1">
    <property type="entry name" value="CONSERVED TRANSMEMBRANE PROTEIN-RELATED"/>
    <property type="match status" value="1"/>
</dbReference>
<protein>
    <submittedName>
        <fullName evidence="2">Bax inhibitor-1/YccA family protein</fullName>
    </submittedName>
</protein>
<reference evidence="2" key="1">
    <citation type="submission" date="2022-01" db="EMBL/GenBank/DDBJ databases">
        <authorList>
            <person name="Jo J.-H."/>
            <person name="Im W.-T."/>
        </authorList>
    </citation>
    <scope>NUCLEOTIDE SEQUENCE</scope>
    <source>
        <strain evidence="2">NA20</strain>
    </source>
</reference>
<keyword evidence="1" id="KW-1133">Transmembrane helix</keyword>
<dbReference type="EMBL" id="JAKLTR010000017">
    <property type="protein sequence ID" value="MCG2617048.1"/>
    <property type="molecule type" value="Genomic_DNA"/>
</dbReference>
<feature type="transmembrane region" description="Helical" evidence="1">
    <location>
        <begin position="81"/>
        <end position="103"/>
    </location>
</feature>
<dbReference type="Proteomes" id="UP001165367">
    <property type="component" value="Unassembled WGS sequence"/>
</dbReference>
<evidence type="ECO:0000256" key="1">
    <source>
        <dbReference type="SAM" id="Phobius"/>
    </source>
</evidence>
<dbReference type="Pfam" id="PF12811">
    <property type="entry name" value="BaxI_1"/>
    <property type="match status" value="1"/>
</dbReference>
<organism evidence="2 3">
    <name type="scientific">Terrimonas ginsenosidimutans</name>
    <dbReference type="NCBI Taxonomy" id="2908004"/>
    <lineage>
        <taxon>Bacteria</taxon>
        <taxon>Pseudomonadati</taxon>
        <taxon>Bacteroidota</taxon>
        <taxon>Chitinophagia</taxon>
        <taxon>Chitinophagales</taxon>
        <taxon>Chitinophagaceae</taxon>
        <taxon>Terrimonas</taxon>
    </lineage>
</organism>
<feature type="transmembrane region" description="Helical" evidence="1">
    <location>
        <begin position="115"/>
        <end position="137"/>
    </location>
</feature>